<dbReference type="EMBL" id="CP014135">
    <property type="protein sequence ID" value="AMB87031.1"/>
    <property type="molecule type" value="Genomic_DNA"/>
</dbReference>
<evidence type="ECO:0000259" key="2">
    <source>
        <dbReference type="Pfam" id="PF01408"/>
    </source>
</evidence>
<organism evidence="4 5">
    <name type="scientific">Pseudomonas agarici</name>
    <dbReference type="NCBI Taxonomy" id="46677"/>
    <lineage>
        <taxon>Bacteria</taxon>
        <taxon>Pseudomonadati</taxon>
        <taxon>Pseudomonadota</taxon>
        <taxon>Gammaproteobacteria</taxon>
        <taxon>Pseudomonadales</taxon>
        <taxon>Pseudomonadaceae</taxon>
        <taxon>Pseudomonas</taxon>
    </lineage>
</organism>
<dbReference type="STRING" id="46677.AWM79_17685"/>
<reference evidence="4 5" key="1">
    <citation type="submission" date="2016-01" db="EMBL/GenBank/DDBJ databases">
        <authorList>
            <person name="McClelland M."/>
            <person name="Jain A."/>
            <person name="Saraogi P."/>
            <person name="Mendelson R."/>
            <person name="Westerman R."/>
            <person name="SanMiguel P."/>
            <person name="Csonka L."/>
        </authorList>
    </citation>
    <scope>NUCLEOTIDE SEQUENCE [LARGE SCALE GENOMIC DNA]</scope>
    <source>
        <strain evidence="4 5">NCPPB 2472</strain>
    </source>
</reference>
<dbReference type="PANTHER" id="PTHR43818">
    <property type="entry name" value="BCDNA.GH03377"/>
    <property type="match status" value="1"/>
</dbReference>
<dbReference type="InterPro" id="IPR050463">
    <property type="entry name" value="Gfo/Idh/MocA_oxidrdct_glycsds"/>
</dbReference>
<evidence type="ECO:0000256" key="1">
    <source>
        <dbReference type="ARBA" id="ARBA00023002"/>
    </source>
</evidence>
<feature type="domain" description="Gfo/Idh/MocA-like oxidoreductase N-terminal" evidence="2">
    <location>
        <begin position="12"/>
        <end position="129"/>
    </location>
</feature>
<dbReference type="RefSeq" id="WP_060783410.1">
    <property type="nucleotide sequence ID" value="NZ_CP014135.1"/>
</dbReference>
<dbReference type="KEGG" id="pagb:AWM79_17685"/>
<evidence type="ECO:0000313" key="5">
    <source>
        <dbReference type="Proteomes" id="UP000063229"/>
    </source>
</evidence>
<proteinExistence type="predicted"/>
<dbReference type="Gene3D" id="3.40.50.720">
    <property type="entry name" value="NAD(P)-binding Rossmann-like Domain"/>
    <property type="match status" value="1"/>
</dbReference>
<dbReference type="GO" id="GO:0016491">
    <property type="term" value="F:oxidoreductase activity"/>
    <property type="evidence" value="ECO:0007669"/>
    <property type="project" value="UniProtKB-KW"/>
</dbReference>
<dbReference type="InterPro" id="IPR055170">
    <property type="entry name" value="GFO_IDH_MocA-like_dom"/>
</dbReference>
<dbReference type="SUPFAM" id="SSF55347">
    <property type="entry name" value="Glyceraldehyde-3-phosphate dehydrogenase-like, C-terminal domain"/>
    <property type="match status" value="1"/>
</dbReference>
<dbReference type="InterPro" id="IPR000683">
    <property type="entry name" value="Gfo/Idh/MocA-like_OxRdtase_N"/>
</dbReference>
<dbReference type="Gene3D" id="3.30.360.10">
    <property type="entry name" value="Dihydrodipicolinate Reductase, domain 2"/>
    <property type="match status" value="1"/>
</dbReference>
<accession>A0A0X1T4S5</accession>
<dbReference type="InterPro" id="IPR036291">
    <property type="entry name" value="NAD(P)-bd_dom_sf"/>
</dbReference>
<keyword evidence="1" id="KW-0560">Oxidoreductase</keyword>
<sequence>MPSHAESSHRLRLGVVGLGRAFTLMLPTFLADRRVQLVGACDPRAQAREQFERDFAAPAFETIEALAAHDNVDALYIASPHQFHAEHTRIAATHRKHVLVEKPMALSLNECDRMIADCAQAGVNMIVGHCHSFDTPYLRTRELIGSGEFGAVKMIQALNYTDYLQRPRRPEELSTAEGGGAVFSQAAHQVDVVRLLAGSRAIRVRAAVGNWDPARPTEGAYTATLWFENGAFASITYNGYGYFDSDEWMGWVGEMGKPKNPEAYGKARRLLQQVQSAEEEAQLKAESTYGGKHYIAAAPDNATAFQHFGPIIVSCEGGDLRPMADAVMIYRPDGRDRLRLEPPTVPRSEVIDELYLARFCGVAPLHDGQWARDTLEICLAMLQSSDEQRDITLGVNVATTQSCETLS</sequence>
<keyword evidence="5" id="KW-1185">Reference proteome</keyword>
<name>A0A0X1T4S5_PSEAA</name>
<dbReference type="Proteomes" id="UP000063229">
    <property type="component" value="Chromosome"/>
</dbReference>
<gene>
    <name evidence="4" type="ORF">AWM79_17685</name>
</gene>
<dbReference type="SUPFAM" id="SSF51735">
    <property type="entry name" value="NAD(P)-binding Rossmann-fold domains"/>
    <property type="match status" value="1"/>
</dbReference>
<dbReference type="PANTHER" id="PTHR43818:SF11">
    <property type="entry name" value="BCDNA.GH03377"/>
    <property type="match status" value="1"/>
</dbReference>
<dbReference type="AlphaFoldDB" id="A0A0X1T4S5"/>
<dbReference type="GO" id="GO:0000166">
    <property type="term" value="F:nucleotide binding"/>
    <property type="evidence" value="ECO:0007669"/>
    <property type="project" value="InterPro"/>
</dbReference>
<evidence type="ECO:0000313" key="4">
    <source>
        <dbReference type="EMBL" id="AMB87031.1"/>
    </source>
</evidence>
<feature type="domain" description="GFO/IDH/MocA-like oxidoreductase" evidence="3">
    <location>
        <begin position="137"/>
        <end position="248"/>
    </location>
</feature>
<dbReference type="Pfam" id="PF22725">
    <property type="entry name" value="GFO_IDH_MocA_C3"/>
    <property type="match status" value="1"/>
</dbReference>
<protein>
    <submittedName>
        <fullName evidence="4">4,5-dihydroxyphthalate dehydrogenase</fullName>
    </submittedName>
</protein>
<dbReference type="Pfam" id="PF01408">
    <property type="entry name" value="GFO_IDH_MocA"/>
    <property type="match status" value="1"/>
</dbReference>
<evidence type="ECO:0000259" key="3">
    <source>
        <dbReference type="Pfam" id="PF22725"/>
    </source>
</evidence>